<evidence type="ECO:0000313" key="1">
    <source>
        <dbReference type="EMBL" id="PWC15699.1"/>
    </source>
</evidence>
<organism evidence="1 2">
    <name type="scientific">Brenneria roseae subsp. americana</name>
    <dbReference type="NCBI Taxonomy" id="1508507"/>
    <lineage>
        <taxon>Bacteria</taxon>
        <taxon>Pseudomonadati</taxon>
        <taxon>Pseudomonadota</taxon>
        <taxon>Gammaproteobacteria</taxon>
        <taxon>Enterobacterales</taxon>
        <taxon>Pectobacteriaceae</taxon>
        <taxon>Brenneria</taxon>
    </lineage>
</organism>
<dbReference type="AlphaFoldDB" id="A0A2U1U201"/>
<sequence length="66" mass="7774">MRELLLHNLFHHFIPQIPTLKSVRRVLKPCQARAGVLWNYFYMILGCHEGKKNSGEELIKINVMKI</sequence>
<name>A0A2U1U201_9GAMM</name>
<protein>
    <submittedName>
        <fullName evidence="1">Uncharacterized protein</fullName>
    </submittedName>
</protein>
<dbReference type="Proteomes" id="UP000245138">
    <property type="component" value="Unassembled WGS sequence"/>
</dbReference>
<reference evidence="1 2" key="1">
    <citation type="submission" date="2018-04" db="EMBL/GenBank/DDBJ databases">
        <title>Brenneria corticis sp.nov.</title>
        <authorList>
            <person name="Li Y."/>
        </authorList>
    </citation>
    <scope>NUCLEOTIDE SEQUENCE [LARGE SCALE GENOMIC DNA]</scope>
    <source>
        <strain evidence="1 2">LMG 27715</strain>
    </source>
</reference>
<accession>A0A2U1U201</accession>
<gene>
    <name evidence="1" type="ORF">B4923_00865</name>
</gene>
<proteinExistence type="predicted"/>
<dbReference type="EMBL" id="QDKJ01000001">
    <property type="protein sequence ID" value="PWC15699.1"/>
    <property type="molecule type" value="Genomic_DNA"/>
</dbReference>
<keyword evidence="2" id="KW-1185">Reference proteome</keyword>
<comment type="caution">
    <text evidence="1">The sequence shown here is derived from an EMBL/GenBank/DDBJ whole genome shotgun (WGS) entry which is preliminary data.</text>
</comment>
<evidence type="ECO:0000313" key="2">
    <source>
        <dbReference type="Proteomes" id="UP000245138"/>
    </source>
</evidence>